<dbReference type="InterPro" id="IPR036390">
    <property type="entry name" value="WH_DNA-bd_sf"/>
</dbReference>
<dbReference type="SUPFAM" id="SSF46785">
    <property type="entry name" value="Winged helix' DNA-binding domain"/>
    <property type="match status" value="1"/>
</dbReference>
<keyword evidence="2" id="KW-1185">Reference proteome</keyword>
<dbReference type="STRING" id="758820.SAMN00777080_4891"/>
<proteinExistence type="predicted"/>
<dbReference type="Proteomes" id="UP000192333">
    <property type="component" value="Chromosome I"/>
</dbReference>
<evidence type="ECO:0000313" key="2">
    <source>
        <dbReference type="Proteomes" id="UP000192333"/>
    </source>
</evidence>
<dbReference type="Pfam" id="PF02082">
    <property type="entry name" value="Rrf2"/>
    <property type="match status" value="1"/>
</dbReference>
<dbReference type="GO" id="GO:0003700">
    <property type="term" value="F:DNA-binding transcription factor activity"/>
    <property type="evidence" value="ECO:0007669"/>
    <property type="project" value="TreeGrafter"/>
</dbReference>
<dbReference type="AlphaFoldDB" id="A0A1W2HBE9"/>
<dbReference type="RefSeq" id="WP_084123139.1">
    <property type="nucleotide sequence ID" value="NZ_LT838813.1"/>
</dbReference>
<dbReference type="PANTHER" id="PTHR33221">
    <property type="entry name" value="WINGED HELIX-TURN-HELIX TRANSCRIPTIONAL REGULATOR, RRF2 FAMILY"/>
    <property type="match status" value="1"/>
</dbReference>
<name>A0A1W2HBE9_9BACT</name>
<dbReference type="InterPro" id="IPR000944">
    <property type="entry name" value="Tscrpt_reg_Rrf2"/>
</dbReference>
<dbReference type="Gene3D" id="1.10.10.10">
    <property type="entry name" value="Winged helix-like DNA-binding domain superfamily/Winged helix DNA-binding domain"/>
    <property type="match status" value="1"/>
</dbReference>
<dbReference type="InterPro" id="IPR036388">
    <property type="entry name" value="WH-like_DNA-bd_sf"/>
</dbReference>
<dbReference type="EMBL" id="LT838813">
    <property type="protein sequence ID" value="SMD46210.1"/>
    <property type="molecule type" value="Genomic_DNA"/>
</dbReference>
<sequence length="145" mass="16109">MFSKACQYGIKSVIYIWKQSQIGQKVGAKEIAAFVDAPEPFTAKVLQELVRKKIIGSQKGPTGGFYAGKEHEQFTLKDLVHVIDGDELFSGCGLGLKQCSEDNPCPLHHEIKKIRIDLVHMLTEKSLKQLAEEVENGETVLARLV</sequence>
<reference evidence="2" key="1">
    <citation type="submission" date="2017-04" db="EMBL/GenBank/DDBJ databases">
        <authorList>
            <person name="Varghese N."/>
            <person name="Submissions S."/>
        </authorList>
    </citation>
    <scope>NUCLEOTIDE SEQUENCE [LARGE SCALE GENOMIC DNA]</scope>
    <source>
        <strain evidence="2">DSM 16537</strain>
    </source>
</reference>
<dbReference type="GO" id="GO:0005829">
    <property type="term" value="C:cytosol"/>
    <property type="evidence" value="ECO:0007669"/>
    <property type="project" value="TreeGrafter"/>
</dbReference>
<evidence type="ECO:0000313" key="1">
    <source>
        <dbReference type="EMBL" id="SMD46210.1"/>
    </source>
</evidence>
<dbReference type="PROSITE" id="PS51197">
    <property type="entry name" value="HTH_RRF2_2"/>
    <property type="match status" value="1"/>
</dbReference>
<organism evidence="1 2">
    <name type="scientific">Aquiflexum balticum DSM 16537</name>
    <dbReference type="NCBI Taxonomy" id="758820"/>
    <lineage>
        <taxon>Bacteria</taxon>
        <taxon>Pseudomonadati</taxon>
        <taxon>Bacteroidota</taxon>
        <taxon>Cytophagia</taxon>
        <taxon>Cytophagales</taxon>
        <taxon>Cyclobacteriaceae</taxon>
        <taxon>Aquiflexum</taxon>
    </lineage>
</organism>
<accession>A0A1W2HBE9</accession>
<dbReference type="OrthoDB" id="9808360at2"/>
<protein>
    <submittedName>
        <fullName evidence="1">Transcriptional regulator, BadM/Rrf2 family</fullName>
    </submittedName>
</protein>
<dbReference type="PANTHER" id="PTHR33221:SF13">
    <property type="entry name" value="TRANSCRIPTIONAL REGULATOR-RELATED"/>
    <property type="match status" value="1"/>
</dbReference>
<gene>
    <name evidence="1" type="ORF">SAMN00777080_4891</name>
</gene>